<evidence type="ECO:0000313" key="2">
    <source>
        <dbReference type="WBParaSite" id="mrna-Wban_09172"/>
    </source>
</evidence>
<reference evidence="1" key="1">
    <citation type="submission" date="2015-03" db="EMBL/GenBank/DDBJ databases">
        <title>Wuchereria bancrofti Genome Sequencing Papua New Guinea Strain.</title>
        <authorList>
            <person name="Small S.T."/>
            <person name="Serre D."/>
            <person name="Zimmerman P.A."/>
        </authorList>
    </citation>
    <scope>NUCLEOTIDE SEQUENCE [LARGE SCALE GENOMIC DNA]</scope>
    <source>
        <strain evidence="1">pt0022</strain>
    </source>
</reference>
<reference evidence="2" key="3">
    <citation type="submission" date="2024-02" db="UniProtKB">
        <authorList>
            <consortium name="WormBaseParasite"/>
        </authorList>
    </citation>
    <scope>IDENTIFICATION</scope>
    <source>
        <strain evidence="2">pt0022</strain>
    </source>
</reference>
<proteinExistence type="predicted"/>
<dbReference type="Proteomes" id="UP000093561">
    <property type="component" value="Unassembled WGS sequence"/>
</dbReference>
<evidence type="ECO:0000313" key="1">
    <source>
        <dbReference type="Proteomes" id="UP000093561"/>
    </source>
</evidence>
<organism evidence="1 2">
    <name type="scientific">Wuchereria bancrofti</name>
    <dbReference type="NCBI Taxonomy" id="6293"/>
    <lineage>
        <taxon>Eukaryota</taxon>
        <taxon>Metazoa</taxon>
        <taxon>Ecdysozoa</taxon>
        <taxon>Nematoda</taxon>
        <taxon>Chromadorea</taxon>
        <taxon>Rhabditida</taxon>
        <taxon>Spirurina</taxon>
        <taxon>Spiruromorpha</taxon>
        <taxon>Filarioidea</taxon>
        <taxon>Onchocercidae</taxon>
        <taxon>Wuchereria</taxon>
    </lineage>
</organism>
<dbReference type="WBParaSite" id="mrna-Wban_09172">
    <property type="protein sequence ID" value="mrna-Wban_09172"/>
    <property type="gene ID" value="Wban_09172"/>
</dbReference>
<sequence>MIIYYRSIIIILLFRQTLCYGRGVYVFLKKLLILIVQNSPVDDKFIIFNFNARVEQNFEAGEQC</sequence>
<dbReference type="AlphaFoldDB" id="A0AAF5Q372"/>
<accession>A0AAF5Q372</accession>
<name>A0AAF5Q372_WUCBA</name>
<reference evidence="1" key="2">
    <citation type="journal article" date="2016" name="Mol. Ecol.">
        <title>Population genomics of the filarial nematode parasite Wuchereria bancrofti from mosquitoes.</title>
        <authorList>
            <person name="Small S.T."/>
            <person name="Reimer L.J."/>
            <person name="Tisch D.J."/>
            <person name="King C.L."/>
            <person name="Christensen B.M."/>
            <person name="Siba P.M."/>
            <person name="Kazura J.W."/>
            <person name="Serre D."/>
            <person name="Zimmerman P.A."/>
        </authorList>
    </citation>
    <scope>NUCLEOTIDE SEQUENCE</scope>
    <source>
        <strain evidence="1">pt0022</strain>
    </source>
</reference>
<protein>
    <submittedName>
        <fullName evidence="2">Uncharacterized protein</fullName>
    </submittedName>
</protein>